<organism evidence="9 10">
    <name type="scientific">Aminithiophilus ramosus</name>
    <dbReference type="NCBI Taxonomy" id="3029084"/>
    <lineage>
        <taxon>Bacteria</taxon>
        <taxon>Thermotogati</taxon>
        <taxon>Synergistota</taxon>
        <taxon>Synergistia</taxon>
        <taxon>Synergistales</taxon>
        <taxon>Aminithiophilaceae</taxon>
        <taxon>Aminithiophilus</taxon>
    </lineage>
</organism>
<dbReference type="InterPro" id="IPR011811">
    <property type="entry name" value="Peptidase_S51_cyanophycinase"/>
</dbReference>
<dbReference type="GO" id="GO:0004180">
    <property type="term" value="F:carboxypeptidase activity"/>
    <property type="evidence" value="ECO:0007669"/>
    <property type="project" value="UniProtKB-KW"/>
</dbReference>
<dbReference type="GO" id="GO:0008241">
    <property type="term" value="F:peptidyl-dipeptidase activity"/>
    <property type="evidence" value="ECO:0007669"/>
    <property type="project" value="UniProtKB-EC"/>
</dbReference>
<dbReference type="GO" id="GO:0008236">
    <property type="term" value="F:serine-type peptidase activity"/>
    <property type="evidence" value="ECO:0007669"/>
    <property type="project" value="UniProtKB-KW"/>
</dbReference>
<comment type="catalytic activity">
    <reaction evidence="1">
        <text>[L-4-(L-arginin-2-N-yl)aspartate](n) + H2O = [L-4-(L-arginin-2-N-yl)aspartate](n-1) + L-4-(L-arginin-2-N-yl)aspartate</text>
        <dbReference type="Rhea" id="RHEA:12845"/>
        <dbReference type="Rhea" id="RHEA-COMP:13728"/>
        <dbReference type="Rhea" id="RHEA-COMP:13734"/>
        <dbReference type="ChEBI" id="CHEBI:15377"/>
        <dbReference type="ChEBI" id="CHEBI:137986"/>
        <dbReference type="ChEBI" id="CHEBI:137991"/>
        <dbReference type="EC" id="3.4.15.6"/>
    </reaction>
</comment>
<comment type="function">
    <text evidence="2">Exopeptidase that catalyzes the hydrolytic cleavage of multi-L-arginyl-poly-L-aspartic acid (cyanophycin; a water-insoluble reserve polymer) into aspartate-arginine dipeptides.</text>
</comment>
<dbReference type="Pfam" id="PF03575">
    <property type="entry name" value="Peptidase_S51"/>
    <property type="match status" value="1"/>
</dbReference>
<sequence length="432" mass="46196">MRRRNALIPLLLGIALYLLPGTALEAGTLVVIGGRQETQNEKVYKAMLDAVGGAEKARIAIIPAASATPTESGNLYISDFLLYGVTAEQCRLYPVAVVDDDGTDDIDESTWRDGAWDEALAEDARERNLFFFTGGDQARIMTCLVADDGTESPLLRNIRSALAASDDVVVAGTSAGAAIMSDPMLTGGDPILWISKGPDYLASQDEGGLAQGLGFMEETISDQHLLARGRLARLIVACLENEAGHDRGIGVDENTAFIVKGDDLSVVGETGAFIVDTSRARWKREGDYMGVVGVRVHYLDDGDGFDLATGEARPAPGKSLIKEPAYGERPLETDLFSAYTFLDMVTKGLVDSSADSCKGISFSVAIEEGRPQAGSGIRWTFRKGTDTVGYKGTERSDFPLSPGGEHPHLDSYCPYTALNVIVDIVPFAVSVQ</sequence>
<evidence type="ECO:0000256" key="7">
    <source>
        <dbReference type="ARBA" id="ARBA00022801"/>
    </source>
</evidence>
<keyword evidence="9" id="KW-0121">Carboxypeptidase</keyword>
<evidence type="ECO:0000256" key="5">
    <source>
        <dbReference type="ARBA" id="ARBA00015719"/>
    </source>
</evidence>
<evidence type="ECO:0000256" key="6">
    <source>
        <dbReference type="ARBA" id="ARBA00022670"/>
    </source>
</evidence>
<keyword evidence="6" id="KW-0645">Protease</keyword>
<keyword evidence="8" id="KW-0720">Serine protease</keyword>
<dbReference type="Gene3D" id="3.40.50.880">
    <property type="match status" value="1"/>
</dbReference>
<dbReference type="PANTHER" id="PTHR36175">
    <property type="entry name" value="CYANOPHYCINASE"/>
    <property type="match status" value="1"/>
</dbReference>
<dbReference type="CDD" id="cd03145">
    <property type="entry name" value="GAT1_cyanophycinase"/>
    <property type="match status" value="1"/>
</dbReference>
<name>A0A9Q7AQS8_9BACT</name>
<dbReference type="GO" id="GO:0006508">
    <property type="term" value="P:proteolysis"/>
    <property type="evidence" value="ECO:0007669"/>
    <property type="project" value="UniProtKB-KW"/>
</dbReference>
<dbReference type="RefSeq" id="WP_274374767.1">
    <property type="nucleotide sequence ID" value="NZ_CP072943.1"/>
</dbReference>
<evidence type="ECO:0000256" key="8">
    <source>
        <dbReference type="ARBA" id="ARBA00022825"/>
    </source>
</evidence>
<dbReference type="InterPro" id="IPR029062">
    <property type="entry name" value="Class_I_gatase-like"/>
</dbReference>
<dbReference type="EMBL" id="CP072943">
    <property type="protein sequence ID" value="QTX33478.1"/>
    <property type="molecule type" value="Genomic_DNA"/>
</dbReference>
<evidence type="ECO:0000256" key="3">
    <source>
        <dbReference type="ARBA" id="ARBA00006534"/>
    </source>
</evidence>
<reference evidence="10" key="1">
    <citation type="submission" date="2021-04" db="EMBL/GenBank/DDBJ databases">
        <title>A novel Synergistetes isolate from a pyrite-forming mixed culture.</title>
        <authorList>
            <person name="Bunk B."/>
            <person name="Sproer C."/>
            <person name="Spring S."/>
            <person name="Pester M."/>
        </authorList>
    </citation>
    <scope>NUCLEOTIDE SEQUENCE [LARGE SCALE GENOMIC DNA]</scope>
    <source>
        <strain evidence="10">J.5.4.2-T.3.5.2</strain>
    </source>
</reference>
<dbReference type="PANTHER" id="PTHR36175:SF1">
    <property type="entry name" value="CYANOPHYCINASE"/>
    <property type="match status" value="1"/>
</dbReference>
<evidence type="ECO:0000313" key="9">
    <source>
        <dbReference type="EMBL" id="QTX33478.1"/>
    </source>
</evidence>
<accession>A0A9Q7AQS8</accession>
<dbReference type="EC" id="3.4.15.6" evidence="4"/>
<proteinExistence type="inferred from homology"/>
<dbReference type="NCBIfam" id="TIGR02069">
    <property type="entry name" value="cyanophycinase"/>
    <property type="match status" value="1"/>
</dbReference>
<keyword evidence="7 9" id="KW-0378">Hydrolase</keyword>
<dbReference type="Proteomes" id="UP000671879">
    <property type="component" value="Chromosome"/>
</dbReference>
<dbReference type="KEGG" id="aram:KAR29_06315"/>
<gene>
    <name evidence="9" type="ORF">KAR29_06315</name>
</gene>
<evidence type="ECO:0000256" key="2">
    <source>
        <dbReference type="ARBA" id="ARBA00002039"/>
    </source>
</evidence>
<evidence type="ECO:0000256" key="1">
    <source>
        <dbReference type="ARBA" id="ARBA00001092"/>
    </source>
</evidence>
<dbReference type="SUPFAM" id="SSF52317">
    <property type="entry name" value="Class I glutamine amidotransferase-like"/>
    <property type="match status" value="1"/>
</dbReference>
<comment type="similarity">
    <text evidence="3">Belongs to the peptidase S51 family.</text>
</comment>
<keyword evidence="10" id="KW-1185">Reference proteome</keyword>
<dbReference type="AlphaFoldDB" id="A0A9Q7AQS8"/>
<evidence type="ECO:0000313" key="10">
    <source>
        <dbReference type="Proteomes" id="UP000671879"/>
    </source>
</evidence>
<evidence type="ECO:0000256" key="4">
    <source>
        <dbReference type="ARBA" id="ARBA00013115"/>
    </source>
</evidence>
<dbReference type="InterPro" id="IPR005320">
    <property type="entry name" value="Peptidase_S51"/>
</dbReference>
<protein>
    <recommendedName>
        <fullName evidence="5">Cyanophycinase</fullName>
        <ecNumber evidence="4">3.4.15.6</ecNumber>
    </recommendedName>
</protein>